<dbReference type="CDD" id="cd06225">
    <property type="entry name" value="HAMP"/>
    <property type="match status" value="1"/>
</dbReference>
<organism evidence="11 12">
    <name type="scientific">Uliginosibacterium paludis</name>
    <dbReference type="NCBI Taxonomy" id="1615952"/>
    <lineage>
        <taxon>Bacteria</taxon>
        <taxon>Pseudomonadati</taxon>
        <taxon>Pseudomonadota</taxon>
        <taxon>Betaproteobacteria</taxon>
        <taxon>Rhodocyclales</taxon>
        <taxon>Zoogloeaceae</taxon>
        <taxon>Uliginosibacterium</taxon>
    </lineage>
</organism>
<evidence type="ECO:0000256" key="6">
    <source>
        <dbReference type="ARBA" id="ARBA00029447"/>
    </source>
</evidence>
<dbReference type="Pfam" id="PF00015">
    <property type="entry name" value="MCPsignal"/>
    <property type="match status" value="1"/>
</dbReference>
<dbReference type="SMART" id="SM00283">
    <property type="entry name" value="MA"/>
    <property type="match status" value="1"/>
</dbReference>
<reference evidence="11 12" key="1">
    <citation type="submission" date="2024-07" db="EMBL/GenBank/DDBJ databases">
        <title>Uliginosibacterium paludis KCTC:42655.</title>
        <authorList>
            <person name="Kim M.K."/>
        </authorList>
    </citation>
    <scope>NUCLEOTIDE SEQUENCE [LARGE SCALE GENOMIC DNA]</scope>
    <source>
        <strain evidence="11 12">KCTC 42655</strain>
    </source>
</reference>
<evidence type="ECO:0000256" key="2">
    <source>
        <dbReference type="ARBA" id="ARBA00022692"/>
    </source>
</evidence>
<evidence type="ECO:0000256" key="4">
    <source>
        <dbReference type="ARBA" id="ARBA00023136"/>
    </source>
</evidence>
<dbReference type="RefSeq" id="WP_345924742.1">
    <property type="nucleotide sequence ID" value="NZ_JBDIVF010000002.1"/>
</dbReference>
<evidence type="ECO:0000256" key="3">
    <source>
        <dbReference type="ARBA" id="ARBA00022989"/>
    </source>
</evidence>
<dbReference type="InterPro" id="IPR003660">
    <property type="entry name" value="HAMP_dom"/>
</dbReference>
<keyword evidence="3 8" id="KW-1133">Transmembrane helix</keyword>
<accession>A0ABV2CSQ9</accession>
<keyword evidence="5 7" id="KW-0807">Transducer</keyword>
<dbReference type="PROSITE" id="PS50885">
    <property type="entry name" value="HAMP"/>
    <property type="match status" value="1"/>
</dbReference>
<sequence>MKLIEILLAPAVFLLKRLRFPWKFALIGTIAVLTMCFFMAMLAMQMRTALVSTSLERDGLSIYTDASKALMATQDYVGAAFAATGDEKLKPGADTARELADKAMKNVTESVADNPKLGLAKHWQTVDKAWQRYRDPAALQERSTLATAHRELVEAQHLFLRELGDASGLVRDPDPRAAYLADAVLNTLPDIQQQLNEVRNTGILVLGVPGFAREWRRMGTMLDGISSGQEALAQQLARASGKSQGMASDMTDTLKALTGASEKYATLVREKILSGSREMSTEEFAKQSLISVKAYNRIANDGIIDELKSIISWRAFSLSSRFWLMNLFALGIVLVLAYFGVSMYFALQEAVAELIDGTRRAGSGELTHRIPSHTQDELCDVTGQFNSMLESLDSVVQRVAATATRVEEAASGLKVSAAQVAQESSRQSEASSAMSSTMEQVSSGINGIARHAQEAEALATRSGQASAAGEQLSTRTEQEIVRISEAVQQSSVVIDELQQNSHKISVIVTTIKEIAEQTNLLALNAAIEAARAGETGRGFAVVADEVRKLAERTSRATLEITDMIHTIQLGTEQAVSSMHEGVARVGDGVGLTREAGDAMRSIQSASSRLAGLVPEMSLALREQSSTCAEIGRNIEHVTRMAEANTASSRLTLETSQSLYDLAARLSAQIRQINSIGAH</sequence>
<comment type="similarity">
    <text evidence="6">Belongs to the methyl-accepting chemotaxis (MCP) protein family.</text>
</comment>
<evidence type="ECO:0000256" key="5">
    <source>
        <dbReference type="ARBA" id="ARBA00023224"/>
    </source>
</evidence>
<dbReference type="Pfam" id="PF00672">
    <property type="entry name" value="HAMP"/>
    <property type="match status" value="1"/>
</dbReference>
<keyword evidence="2 8" id="KW-0812">Transmembrane</keyword>
<feature type="transmembrane region" description="Helical" evidence="8">
    <location>
        <begin position="20"/>
        <end position="44"/>
    </location>
</feature>
<evidence type="ECO:0000256" key="8">
    <source>
        <dbReference type="SAM" id="Phobius"/>
    </source>
</evidence>
<dbReference type="PROSITE" id="PS50111">
    <property type="entry name" value="CHEMOTAXIS_TRANSDUC_2"/>
    <property type="match status" value="1"/>
</dbReference>
<dbReference type="PANTHER" id="PTHR32089:SF119">
    <property type="entry name" value="METHYL-ACCEPTING CHEMOTAXIS PROTEIN CTPL"/>
    <property type="match status" value="1"/>
</dbReference>
<name>A0ABV2CSQ9_9RHOO</name>
<feature type="transmembrane region" description="Helical" evidence="8">
    <location>
        <begin position="322"/>
        <end position="347"/>
    </location>
</feature>
<comment type="subcellular location">
    <subcellularLocation>
        <location evidence="1">Membrane</location>
        <topology evidence="1">Multi-pass membrane protein</topology>
    </subcellularLocation>
</comment>
<evidence type="ECO:0000256" key="1">
    <source>
        <dbReference type="ARBA" id="ARBA00004141"/>
    </source>
</evidence>
<feature type="domain" description="HAMP" evidence="10">
    <location>
        <begin position="345"/>
        <end position="397"/>
    </location>
</feature>
<evidence type="ECO:0000256" key="7">
    <source>
        <dbReference type="PROSITE-ProRule" id="PRU00284"/>
    </source>
</evidence>
<dbReference type="SMART" id="SM00304">
    <property type="entry name" value="HAMP"/>
    <property type="match status" value="1"/>
</dbReference>
<dbReference type="PANTHER" id="PTHR32089">
    <property type="entry name" value="METHYL-ACCEPTING CHEMOTAXIS PROTEIN MCPB"/>
    <property type="match status" value="1"/>
</dbReference>
<dbReference type="InterPro" id="IPR004089">
    <property type="entry name" value="MCPsignal_dom"/>
</dbReference>
<evidence type="ECO:0000259" key="10">
    <source>
        <dbReference type="PROSITE" id="PS50885"/>
    </source>
</evidence>
<comment type="caution">
    <text evidence="11">The sequence shown here is derived from an EMBL/GenBank/DDBJ whole genome shotgun (WGS) entry which is preliminary data.</text>
</comment>
<gene>
    <name evidence="11" type="ORF">ABVT11_14000</name>
</gene>
<evidence type="ECO:0000313" key="11">
    <source>
        <dbReference type="EMBL" id="MET1490946.1"/>
    </source>
</evidence>
<dbReference type="Gene3D" id="1.10.287.950">
    <property type="entry name" value="Methyl-accepting chemotaxis protein"/>
    <property type="match status" value="1"/>
</dbReference>
<protein>
    <submittedName>
        <fullName evidence="11">Methyl-accepting chemotaxis protein</fullName>
    </submittedName>
</protein>
<keyword evidence="4 8" id="KW-0472">Membrane</keyword>
<evidence type="ECO:0000259" key="9">
    <source>
        <dbReference type="PROSITE" id="PS50111"/>
    </source>
</evidence>
<dbReference type="Proteomes" id="UP001548590">
    <property type="component" value="Unassembled WGS sequence"/>
</dbReference>
<evidence type="ECO:0000313" key="12">
    <source>
        <dbReference type="Proteomes" id="UP001548590"/>
    </source>
</evidence>
<dbReference type="EMBL" id="JBEWLZ010000008">
    <property type="protein sequence ID" value="MET1490946.1"/>
    <property type="molecule type" value="Genomic_DNA"/>
</dbReference>
<proteinExistence type="inferred from homology"/>
<feature type="domain" description="Methyl-accepting transducer" evidence="9">
    <location>
        <begin position="402"/>
        <end position="638"/>
    </location>
</feature>
<dbReference type="SUPFAM" id="SSF58104">
    <property type="entry name" value="Methyl-accepting chemotaxis protein (MCP) signaling domain"/>
    <property type="match status" value="1"/>
</dbReference>
<dbReference type="CDD" id="cd11386">
    <property type="entry name" value="MCP_signal"/>
    <property type="match status" value="1"/>
</dbReference>
<keyword evidence="12" id="KW-1185">Reference proteome</keyword>